<proteinExistence type="predicted"/>
<dbReference type="Proteomes" id="UP000176420">
    <property type="component" value="Unassembled WGS sequence"/>
</dbReference>
<dbReference type="InterPro" id="IPR001107">
    <property type="entry name" value="Band_7"/>
</dbReference>
<dbReference type="CDD" id="cd03401">
    <property type="entry name" value="SPFH_prohibitin"/>
    <property type="match status" value="1"/>
</dbReference>
<dbReference type="PANTHER" id="PTHR23222:SF0">
    <property type="entry name" value="PROHIBITIN 1"/>
    <property type="match status" value="1"/>
</dbReference>
<dbReference type="PANTHER" id="PTHR23222">
    <property type="entry name" value="PROHIBITIN"/>
    <property type="match status" value="1"/>
</dbReference>
<comment type="caution">
    <text evidence="2">The sequence shown here is derived from an EMBL/GenBank/DDBJ whole genome shotgun (WGS) entry which is preliminary data.</text>
</comment>
<gene>
    <name evidence="2" type="ORF">A2319_00960</name>
</gene>
<dbReference type="AlphaFoldDB" id="A0A1G2BF80"/>
<dbReference type="SMART" id="SM00244">
    <property type="entry name" value="PHB"/>
    <property type="match status" value="1"/>
</dbReference>
<accession>A0A1G2BF80</accession>
<dbReference type="SUPFAM" id="SSF117892">
    <property type="entry name" value="Band 7/SPFH domain"/>
    <property type="match status" value="1"/>
</dbReference>
<evidence type="ECO:0000313" key="3">
    <source>
        <dbReference type="Proteomes" id="UP000176420"/>
    </source>
</evidence>
<sequence length="181" mass="20591">MDKLIVSIAVEDILFGMFVSVPPGYVGCIYSHSKGVLLKILRPGLHLKIPFWHKAKLFNTQVQEYRLRKGFDPVQTELGDMEIISATNDGQNVIIEMTVLFHIDPDNATQLWEHIGDDYIEKIIRPTVRSRVRTVSAEYSANDFFSARRAEIERRIHHELISSLSPKGIVVVDVLLGSIDY</sequence>
<reference evidence="2 3" key="1">
    <citation type="journal article" date="2016" name="Nat. Commun.">
        <title>Thousands of microbial genomes shed light on interconnected biogeochemical processes in an aquifer system.</title>
        <authorList>
            <person name="Anantharaman K."/>
            <person name="Brown C.T."/>
            <person name="Hug L.A."/>
            <person name="Sharon I."/>
            <person name="Castelle C.J."/>
            <person name="Probst A.J."/>
            <person name="Thomas B.C."/>
            <person name="Singh A."/>
            <person name="Wilkins M.J."/>
            <person name="Karaoz U."/>
            <person name="Brodie E.L."/>
            <person name="Williams K.H."/>
            <person name="Hubbard S.S."/>
            <person name="Banfield J.F."/>
        </authorList>
    </citation>
    <scope>NUCLEOTIDE SEQUENCE [LARGE SCALE GENOMIC DNA]</scope>
</reference>
<dbReference type="Pfam" id="PF01145">
    <property type="entry name" value="Band_7"/>
    <property type="match status" value="1"/>
</dbReference>
<dbReference type="Gene3D" id="3.30.479.30">
    <property type="entry name" value="Band 7 domain"/>
    <property type="match status" value="1"/>
</dbReference>
<dbReference type="InterPro" id="IPR000163">
    <property type="entry name" value="Prohibitin"/>
</dbReference>
<evidence type="ECO:0000259" key="1">
    <source>
        <dbReference type="SMART" id="SM00244"/>
    </source>
</evidence>
<dbReference type="InterPro" id="IPR036013">
    <property type="entry name" value="Band_7/SPFH_dom_sf"/>
</dbReference>
<protein>
    <recommendedName>
        <fullName evidence="1">Band 7 domain-containing protein</fullName>
    </recommendedName>
</protein>
<dbReference type="GO" id="GO:0016020">
    <property type="term" value="C:membrane"/>
    <property type="evidence" value="ECO:0007669"/>
    <property type="project" value="InterPro"/>
</dbReference>
<organism evidence="2 3">
    <name type="scientific">Candidatus Kerfeldbacteria bacterium RIFOXYB2_FULL_38_14</name>
    <dbReference type="NCBI Taxonomy" id="1798547"/>
    <lineage>
        <taxon>Bacteria</taxon>
        <taxon>Candidatus Kerfeldiibacteriota</taxon>
    </lineage>
</organism>
<evidence type="ECO:0000313" key="2">
    <source>
        <dbReference type="EMBL" id="OGY87199.1"/>
    </source>
</evidence>
<dbReference type="EMBL" id="MHKI01000010">
    <property type="protein sequence ID" value="OGY87199.1"/>
    <property type="molecule type" value="Genomic_DNA"/>
</dbReference>
<feature type="domain" description="Band 7" evidence="1">
    <location>
        <begin position="16"/>
        <end position="179"/>
    </location>
</feature>
<name>A0A1G2BF80_9BACT</name>